<name>A0A7I7KUA1_9MYCO</name>
<evidence type="ECO:0000313" key="6">
    <source>
        <dbReference type="Proteomes" id="UP000465866"/>
    </source>
</evidence>
<evidence type="ECO:0000313" key="5">
    <source>
        <dbReference type="EMBL" id="BBX45364.1"/>
    </source>
</evidence>
<accession>A0A7I7KUA1</accession>
<dbReference type="Proteomes" id="UP000465866">
    <property type="component" value="Chromosome"/>
</dbReference>
<dbReference type="InterPro" id="IPR003399">
    <property type="entry name" value="Mce/MlaD"/>
</dbReference>
<evidence type="ECO:0000256" key="2">
    <source>
        <dbReference type="SAM" id="Phobius"/>
    </source>
</evidence>
<protein>
    <submittedName>
        <fullName evidence="5">Mce family protein Mce3D</fullName>
    </submittedName>
</protein>
<gene>
    <name evidence="5" type="primary">mce3D_2</name>
    <name evidence="5" type="ORF">MCOO_13790</name>
</gene>
<organism evidence="5 6">
    <name type="scientific">Mycobacterium cookii</name>
    <dbReference type="NCBI Taxonomy" id="1775"/>
    <lineage>
        <taxon>Bacteria</taxon>
        <taxon>Bacillati</taxon>
        <taxon>Actinomycetota</taxon>
        <taxon>Actinomycetes</taxon>
        <taxon>Mycobacteriales</taxon>
        <taxon>Mycobacteriaceae</taxon>
        <taxon>Mycobacterium</taxon>
    </lineage>
</organism>
<feature type="domain" description="Mammalian cell entry C-terminal" evidence="4">
    <location>
        <begin position="137"/>
        <end position="317"/>
    </location>
</feature>
<dbReference type="AlphaFoldDB" id="A0A7I7KUA1"/>
<dbReference type="PANTHER" id="PTHR33371">
    <property type="entry name" value="INTERMEMBRANE PHOSPHOLIPID TRANSPORT SYSTEM BINDING PROTEIN MLAD-RELATED"/>
    <property type="match status" value="1"/>
</dbReference>
<dbReference type="InterPro" id="IPR052336">
    <property type="entry name" value="MlaD_Phospholipid_Transporter"/>
</dbReference>
<keyword evidence="6" id="KW-1185">Reference proteome</keyword>
<evidence type="ECO:0000256" key="1">
    <source>
        <dbReference type="SAM" id="MobiDB-lite"/>
    </source>
</evidence>
<dbReference type="PANTHER" id="PTHR33371:SF4">
    <property type="entry name" value="INTERMEMBRANE PHOSPHOLIPID TRANSPORT SYSTEM BINDING PROTEIN MLAD"/>
    <property type="match status" value="1"/>
</dbReference>
<dbReference type="EMBL" id="AP022569">
    <property type="protein sequence ID" value="BBX45364.1"/>
    <property type="molecule type" value="Genomic_DNA"/>
</dbReference>
<feature type="region of interest" description="Disordered" evidence="1">
    <location>
        <begin position="404"/>
        <end position="477"/>
    </location>
</feature>
<dbReference type="InterPro" id="IPR024516">
    <property type="entry name" value="Mce_C"/>
</dbReference>
<dbReference type="Pfam" id="PF02470">
    <property type="entry name" value="MlaD"/>
    <property type="match status" value="1"/>
</dbReference>
<sequence>MAFANVRDKAGNRLDNVGEWIEKHRRLAKIGVAISLVLILFGGISMMVTPWWKQVTRNTYVAYFPNTNGVYTGDEVRILGVAVGTIEKIEPQPNAAKVTFTVESEYPVPADVRAAILSPSLVTSRAIQLVPVYSGGPKLADGATIPQERTAVPVEWDDLRKQLEKLTESLQPTTEGGTSALGQFVNTSAANLRGEGDTARDTVIKLSQAVSALGDHSTDIFSTLRNLELFVSALTSSSDLLASFNKNLANITTVMTNTPNEWGQAIAGLDGAVNDLRPFVAENREAIGTTFDHLNEITTALNDSRRDIKQTLHVAPNVFQNFLNIYQPAQSAVTGILALSNFADTVQSVCGSIESAARIGAKQSARLCEQYLAPIIKNRQYNYLPIGLNPFVGASARPNEITYSEDKLNPHIPPPGAPGGPGGPPPADAGPPPVSPQALPGGAVPPAPVAVHSTDPREGLPGLMVPAAAPVPPKGTP</sequence>
<evidence type="ECO:0000259" key="4">
    <source>
        <dbReference type="Pfam" id="PF11887"/>
    </source>
</evidence>
<dbReference type="InterPro" id="IPR005693">
    <property type="entry name" value="Mce"/>
</dbReference>
<reference evidence="5 6" key="1">
    <citation type="journal article" date="2019" name="Emerg. Microbes Infect.">
        <title>Comprehensive subspecies identification of 175 nontuberculous mycobacteria species based on 7547 genomic profiles.</title>
        <authorList>
            <person name="Matsumoto Y."/>
            <person name="Kinjo T."/>
            <person name="Motooka D."/>
            <person name="Nabeya D."/>
            <person name="Jung N."/>
            <person name="Uechi K."/>
            <person name="Horii T."/>
            <person name="Iida T."/>
            <person name="Fujita J."/>
            <person name="Nakamura S."/>
        </authorList>
    </citation>
    <scope>NUCLEOTIDE SEQUENCE [LARGE SCALE GENOMIC DNA]</scope>
    <source>
        <strain evidence="5 6">JCM 12404</strain>
    </source>
</reference>
<feature type="compositionally biased region" description="Pro residues" evidence="1">
    <location>
        <begin position="411"/>
        <end position="435"/>
    </location>
</feature>
<feature type="transmembrane region" description="Helical" evidence="2">
    <location>
        <begin position="30"/>
        <end position="52"/>
    </location>
</feature>
<dbReference type="GO" id="GO:0005576">
    <property type="term" value="C:extracellular region"/>
    <property type="evidence" value="ECO:0007669"/>
    <property type="project" value="TreeGrafter"/>
</dbReference>
<dbReference type="NCBIfam" id="TIGR00996">
    <property type="entry name" value="Mtu_fam_mce"/>
    <property type="match status" value="1"/>
</dbReference>
<dbReference type="Pfam" id="PF11887">
    <property type="entry name" value="Mce4_CUP1"/>
    <property type="match status" value="1"/>
</dbReference>
<feature type="domain" description="Mce/MlaD" evidence="3">
    <location>
        <begin position="58"/>
        <end position="131"/>
    </location>
</feature>
<proteinExistence type="predicted"/>
<keyword evidence="2" id="KW-1133">Transmembrane helix</keyword>
<dbReference type="KEGG" id="mcoo:MCOO_13790"/>
<keyword evidence="2" id="KW-0812">Transmembrane</keyword>
<evidence type="ECO:0000259" key="3">
    <source>
        <dbReference type="Pfam" id="PF02470"/>
    </source>
</evidence>
<keyword evidence="2" id="KW-0472">Membrane</keyword>